<reference evidence="1" key="1">
    <citation type="journal article" date="2015" name="Nature">
        <title>Complex archaea that bridge the gap between prokaryotes and eukaryotes.</title>
        <authorList>
            <person name="Spang A."/>
            <person name="Saw J.H."/>
            <person name="Jorgensen S.L."/>
            <person name="Zaremba-Niedzwiedzka K."/>
            <person name="Martijn J."/>
            <person name="Lind A.E."/>
            <person name="van Eijk R."/>
            <person name="Schleper C."/>
            <person name="Guy L."/>
            <person name="Ettema T.J."/>
        </authorList>
    </citation>
    <scope>NUCLEOTIDE SEQUENCE</scope>
</reference>
<organism evidence="1">
    <name type="scientific">marine sediment metagenome</name>
    <dbReference type="NCBI Taxonomy" id="412755"/>
    <lineage>
        <taxon>unclassified sequences</taxon>
        <taxon>metagenomes</taxon>
        <taxon>ecological metagenomes</taxon>
    </lineage>
</organism>
<name>A0A0F9MIK2_9ZZZZ</name>
<dbReference type="EMBL" id="LAZR01005538">
    <property type="protein sequence ID" value="KKM99086.1"/>
    <property type="molecule type" value="Genomic_DNA"/>
</dbReference>
<dbReference type="AlphaFoldDB" id="A0A0F9MIK2"/>
<evidence type="ECO:0000313" key="1">
    <source>
        <dbReference type="EMBL" id="KKM99086.1"/>
    </source>
</evidence>
<comment type="caution">
    <text evidence="1">The sequence shown here is derived from an EMBL/GenBank/DDBJ whole genome shotgun (WGS) entry which is preliminary data.</text>
</comment>
<gene>
    <name evidence="1" type="ORF">LCGC14_1151460</name>
</gene>
<accession>A0A0F9MIK2</accession>
<proteinExistence type="predicted"/>
<protein>
    <submittedName>
        <fullName evidence="1">Uncharacterized protein</fullName>
    </submittedName>
</protein>
<sequence length="81" mass="9338">MNKTEMTKFPKIKQTNLNLGCIPANIENILKYYGNNSFTEAQILKLFFDGKIEKLSFPQIARDFANLVQAGEYHTLIIKQK</sequence>